<sequence>MLNILVVDDEPKHRKGLSRMLKELKPEYNIFDARDGAEALERVGVHSIDLVFTDIQMPVMDGLEFVDHLTRRGGSESIVIMSAYSDFAYAQRALQLGANDYLLKPVDEQKVRHLLAKAEQQRRARRLASIESSIAELLAGENNAAGDAAISLNACFPDFKQGKFLAIAFKSAADRKFLLRGLKAMLGAILNEDGYVPAFYVADHTLITLILSPDFSPILTKGLESKLEQMIIYFAQEYGTELTIGLGPSFSEWPNEARRACKQACGALRIQFFNGGGRLYDAEDEMNAGVFPAVVKLDVDGLTKAVLSGNRPEISNFVELAVNRAMDERLPDPEKLKFATAAAIHHLTSCFAEKGHSPLHSAAYEEALLKCKDVDELKTAAISWILELTDRLDQQRQHKTESIIDSCKAYIERHYAEEDLSLSTLAAKFHFNPSYFCILFKNQTRMTLHQYITRTRMRAAADLLLQTSLRVYQIAENVGYKDPKYFIRLFRKEFGTSPEEYRHLSATR</sequence>
<comment type="caution">
    <text evidence="7">The sequence shown here is derived from an EMBL/GenBank/DDBJ whole genome shotgun (WGS) entry which is preliminary data.</text>
</comment>
<dbReference type="Pfam" id="PF12833">
    <property type="entry name" value="HTH_18"/>
    <property type="match status" value="1"/>
</dbReference>
<evidence type="ECO:0000259" key="6">
    <source>
        <dbReference type="PROSITE" id="PS50110"/>
    </source>
</evidence>
<keyword evidence="1" id="KW-0805">Transcription regulation</keyword>
<feature type="modified residue" description="4-aspartylphosphate" evidence="4">
    <location>
        <position position="54"/>
    </location>
</feature>
<protein>
    <submittedName>
        <fullName evidence="7">Response regulator</fullName>
    </submittedName>
</protein>
<evidence type="ECO:0000313" key="7">
    <source>
        <dbReference type="EMBL" id="TYA10197.1"/>
    </source>
</evidence>
<dbReference type="PANTHER" id="PTHR43280:SF28">
    <property type="entry name" value="HTH-TYPE TRANSCRIPTIONAL ACTIVATOR RHAS"/>
    <property type="match status" value="1"/>
</dbReference>
<dbReference type="OrthoDB" id="324626at2"/>
<dbReference type="EMBL" id="VSDO01000006">
    <property type="protein sequence ID" value="TYA10197.1"/>
    <property type="molecule type" value="Genomic_DNA"/>
</dbReference>
<dbReference type="InterPro" id="IPR018060">
    <property type="entry name" value="HTH_AraC"/>
</dbReference>
<dbReference type="PROSITE" id="PS01124">
    <property type="entry name" value="HTH_ARAC_FAMILY_2"/>
    <property type="match status" value="1"/>
</dbReference>
<dbReference type="CDD" id="cd17536">
    <property type="entry name" value="REC_YesN-like"/>
    <property type="match status" value="1"/>
</dbReference>
<dbReference type="Gene3D" id="1.10.10.60">
    <property type="entry name" value="Homeodomain-like"/>
    <property type="match status" value="2"/>
</dbReference>
<dbReference type="RefSeq" id="WP_148457765.1">
    <property type="nucleotide sequence ID" value="NZ_VSDO01000006.1"/>
</dbReference>
<evidence type="ECO:0000256" key="1">
    <source>
        <dbReference type="ARBA" id="ARBA00023015"/>
    </source>
</evidence>
<name>A0A5D0CNG6_9BACL</name>
<accession>A0A5D0CNG6</accession>
<dbReference type="SUPFAM" id="SSF52172">
    <property type="entry name" value="CheY-like"/>
    <property type="match status" value="1"/>
</dbReference>
<dbReference type="GO" id="GO:0000160">
    <property type="term" value="P:phosphorelay signal transduction system"/>
    <property type="evidence" value="ECO:0007669"/>
    <property type="project" value="InterPro"/>
</dbReference>
<dbReference type="SUPFAM" id="SSF46689">
    <property type="entry name" value="Homeodomain-like"/>
    <property type="match status" value="2"/>
</dbReference>
<evidence type="ECO:0000259" key="5">
    <source>
        <dbReference type="PROSITE" id="PS01124"/>
    </source>
</evidence>
<feature type="domain" description="Response regulatory" evidence="6">
    <location>
        <begin position="3"/>
        <end position="119"/>
    </location>
</feature>
<dbReference type="PROSITE" id="PS00041">
    <property type="entry name" value="HTH_ARAC_FAMILY_1"/>
    <property type="match status" value="1"/>
</dbReference>
<dbReference type="PANTHER" id="PTHR43280">
    <property type="entry name" value="ARAC-FAMILY TRANSCRIPTIONAL REGULATOR"/>
    <property type="match status" value="1"/>
</dbReference>
<organism evidence="7 8">
    <name type="scientific">Paenibacillus faecis</name>
    <dbReference type="NCBI Taxonomy" id="862114"/>
    <lineage>
        <taxon>Bacteria</taxon>
        <taxon>Bacillati</taxon>
        <taxon>Bacillota</taxon>
        <taxon>Bacilli</taxon>
        <taxon>Bacillales</taxon>
        <taxon>Paenibacillaceae</taxon>
        <taxon>Paenibacillus</taxon>
    </lineage>
</organism>
<dbReference type="GO" id="GO:0003700">
    <property type="term" value="F:DNA-binding transcription factor activity"/>
    <property type="evidence" value="ECO:0007669"/>
    <property type="project" value="InterPro"/>
</dbReference>
<keyword evidence="4" id="KW-0597">Phosphoprotein</keyword>
<feature type="domain" description="HTH araC/xylS-type" evidence="5">
    <location>
        <begin position="405"/>
        <end position="504"/>
    </location>
</feature>
<gene>
    <name evidence="7" type="ORF">FRY98_26780</name>
</gene>
<dbReference type="Pfam" id="PF00072">
    <property type="entry name" value="Response_reg"/>
    <property type="match status" value="1"/>
</dbReference>
<keyword evidence="2" id="KW-0238">DNA-binding</keyword>
<dbReference type="SMART" id="SM00342">
    <property type="entry name" value="HTH_ARAC"/>
    <property type="match status" value="1"/>
</dbReference>
<evidence type="ECO:0000313" key="8">
    <source>
        <dbReference type="Proteomes" id="UP000325218"/>
    </source>
</evidence>
<dbReference type="SMART" id="SM00448">
    <property type="entry name" value="REC"/>
    <property type="match status" value="1"/>
</dbReference>
<keyword evidence="3" id="KW-0804">Transcription</keyword>
<dbReference type="Proteomes" id="UP000325218">
    <property type="component" value="Unassembled WGS sequence"/>
</dbReference>
<dbReference type="InterPro" id="IPR001789">
    <property type="entry name" value="Sig_transdc_resp-reg_receiver"/>
</dbReference>
<dbReference type="PROSITE" id="PS50110">
    <property type="entry name" value="RESPONSE_REGULATORY"/>
    <property type="match status" value="1"/>
</dbReference>
<dbReference type="InterPro" id="IPR011006">
    <property type="entry name" value="CheY-like_superfamily"/>
</dbReference>
<dbReference type="InterPro" id="IPR020449">
    <property type="entry name" value="Tscrpt_reg_AraC-type_HTH"/>
</dbReference>
<reference evidence="7 8" key="1">
    <citation type="submission" date="2019-08" db="EMBL/GenBank/DDBJ databases">
        <title>Genome sequencing of Paenibacillus faecis DSM 23593(T).</title>
        <authorList>
            <person name="Kook J.-K."/>
            <person name="Park S.-N."/>
            <person name="Lim Y.K."/>
        </authorList>
    </citation>
    <scope>NUCLEOTIDE SEQUENCE [LARGE SCALE GENOMIC DNA]</scope>
    <source>
        <strain evidence="7 8">DSM 23593</strain>
    </source>
</reference>
<keyword evidence="8" id="KW-1185">Reference proteome</keyword>
<dbReference type="AlphaFoldDB" id="A0A5D0CNG6"/>
<dbReference type="GO" id="GO:0043565">
    <property type="term" value="F:sequence-specific DNA binding"/>
    <property type="evidence" value="ECO:0007669"/>
    <property type="project" value="InterPro"/>
</dbReference>
<dbReference type="Gene3D" id="3.40.50.2300">
    <property type="match status" value="1"/>
</dbReference>
<evidence type="ECO:0000256" key="3">
    <source>
        <dbReference type="ARBA" id="ARBA00023163"/>
    </source>
</evidence>
<evidence type="ECO:0000256" key="2">
    <source>
        <dbReference type="ARBA" id="ARBA00023125"/>
    </source>
</evidence>
<dbReference type="PRINTS" id="PR00032">
    <property type="entry name" value="HTHARAC"/>
</dbReference>
<proteinExistence type="predicted"/>
<evidence type="ECO:0000256" key="4">
    <source>
        <dbReference type="PROSITE-ProRule" id="PRU00169"/>
    </source>
</evidence>
<dbReference type="InterPro" id="IPR018062">
    <property type="entry name" value="HTH_AraC-typ_CS"/>
</dbReference>
<dbReference type="InterPro" id="IPR009057">
    <property type="entry name" value="Homeodomain-like_sf"/>
</dbReference>